<dbReference type="Proteomes" id="UP001383192">
    <property type="component" value="Unassembled WGS sequence"/>
</dbReference>
<name>A0AAW0BKP5_9AGAR</name>
<proteinExistence type="predicted"/>
<reference evidence="1 2" key="1">
    <citation type="submission" date="2024-01" db="EMBL/GenBank/DDBJ databases">
        <title>A draft genome for a cacao thread blight-causing isolate of Paramarasmius palmivorus.</title>
        <authorList>
            <person name="Baruah I.K."/>
            <person name="Bukari Y."/>
            <person name="Amoako-Attah I."/>
            <person name="Meinhardt L.W."/>
            <person name="Bailey B.A."/>
            <person name="Cohen S.P."/>
        </authorList>
    </citation>
    <scope>NUCLEOTIDE SEQUENCE [LARGE SCALE GENOMIC DNA]</scope>
    <source>
        <strain evidence="1 2">GH-12</strain>
    </source>
</reference>
<organism evidence="1 2">
    <name type="scientific">Paramarasmius palmivorus</name>
    <dbReference type="NCBI Taxonomy" id="297713"/>
    <lineage>
        <taxon>Eukaryota</taxon>
        <taxon>Fungi</taxon>
        <taxon>Dikarya</taxon>
        <taxon>Basidiomycota</taxon>
        <taxon>Agaricomycotina</taxon>
        <taxon>Agaricomycetes</taxon>
        <taxon>Agaricomycetidae</taxon>
        <taxon>Agaricales</taxon>
        <taxon>Marasmiineae</taxon>
        <taxon>Marasmiaceae</taxon>
        <taxon>Paramarasmius</taxon>
    </lineage>
</organism>
<gene>
    <name evidence="1" type="ORF">VNI00_015387</name>
</gene>
<protein>
    <submittedName>
        <fullName evidence="1">Uncharacterized protein</fullName>
    </submittedName>
</protein>
<sequence>MANLHHLPLLSQFTACEEGIDDPIEMMYLKEPDIENKTRLPLYSLEFFMGLNYGETKLKMSPNIIYVRSSIKRLLQEQQLALIPTEEVVDKLLEVWDHNEKCKLLHKRIRYTEVLPQQEYEYTLRTFALKNPLFLIMPDGTRQTYQSPFHKMPHVRLQACVFLVISHSARTLYDQVVRRRCPWNGLVESKLVVMFTHWRTAPPTFARKPDWQKMAHPLDRTDDPIKDILVPKADLPVPDLIPDTSSSTTDSTLNTEIVLKLWPRIKPKPETDRWVGWMKNIIDHKLPFADEVVNDDDKRVRSYAKEKSRPYEEVMRTSRASVRYAPYLRPKPKRGAKDDISVMII</sequence>
<comment type="caution">
    <text evidence="1">The sequence shown here is derived from an EMBL/GenBank/DDBJ whole genome shotgun (WGS) entry which is preliminary data.</text>
</comment>
<dbReference type="AlphaFoldDB" id="A0AAW0BKP5"/>
<accession>A0AAW0BKP5</accession>
<dbReference type="EMBL" id="JAYKXP010000099">
    <property type="protein sequence ID" value="KAK7026845.1"/>
    <property type="molecule type" value="Genomic_DNA"/>
</dbReference>
<evidence type="ECO:0000313" key="2">
    <source>
        <dbReference type="Proteomes" id="UP001383192"/>
    </source>
</evidence>
<keyword evidence="2" id="KW-1185">Reference proteome</keyword>
<evidence type="ECO:0000313" key="1">
    <source>
        <dbReference type="EMBL" id="KAK7026845.1"/>
    </source>
</evidence>